<sequence length="250" mass="27437">MSVRCQTPAASAIMGVMYAIEATDPDGQPLDWSKSVGLNIGIGVAPEIHAVVYMGDRDDDYLPAVHIRLLFRFSEGRYIPTFVGYEAPDVDGTDLRSVRVNEMVQLVASHGIFVKLDRDDPPGSLAHAYGSEGMPSFTHGNLAKTVKDEGPNGRVLKHVVFTYQLAQVASQPPVKAVQKAFGLTERTAARWIAKAKQAGLMVRPSVPGWEHLAESSDFIRERVDRGEGLIRRFNPDEHQGADFGEHQAED</sequence>
<dbReference type="AlphaFoldDB" id="A0A0F0LQG2"/>
<dbReference type="STRING" id="582680.RS86_00453"/>
<dbReference type="Proteomes" id="UP000033740">
    <property type="component" value="Unassembled WGS sequence"/>
</dbReference>
<organism evidence="1 2">
    <name type="scientific">Microbacterium azadirachtae</name>
    <dbReference type="NCBI Taxonomy" id="582680"/>
    <lineage>
        <taxon>Bacteria</taxon>
        <taxon>Bacillati</taxon>
        <taxon>Actinomycetota</taxon>
        <taxon>Actinomycetes</taxon>
        <taxon>Micrococcales</taxon>
        <taxon>Microbacteriaceae</taxon>
        <taxon>Microbacterium</taxon>
    </lineage>
</organism>
<accession>A0A0F0LQG2</accession>
<evidence type="ECO:0000313" key="1">
    <source>
        <dbReference type="EMBL" id="KJL35457.1"/>
    </source>
</evidence>
<name>A0A0F0LQG2_9MICO</name>
<evidence type="ECO:0000313" key="2">
    <source>
        <dbReference type="Proteomes" id="UP000033740"/>
    </source>
</evidence>
<reference evidence="1 2" key="1">
    <citation type="submission" date="2015-02" db="EMBL/GenBank/DDBJ databases">
        <title>Draft genome sequences of ten Microbacterium spp. with emphasis on heavy metal contaminated environments.</title>
        <authorList>
            <person name="Corretto E."/>
        </authorList>
    </citation>
    <scope>NUCLEOTIDE SEQUENCE [LARGE SCALE GENOMIC DNA]</scope>
    <source>
        <strain evidence="1 2">ARN176</strain>
    </source>
</reference>
<dbReference type="EMBL" id="JYIX01000023">
    <property type="protein sequence ID" value="KJL35457.1"/>
    <property type="molecule type" value="Genomic_DNA"/>
</dbReference>
<proteinExistence type="predicted"/>
<comment type="caution">
    <text evidence="1">The sequence shown here is derived from an EMBL/GenBank/DDBJ whole genome shotgun (WGS) entry which is preliminary data.</text>
</comment>
<keyword evidence="2" id="KW-1185">Reference proteome</keyword>
<gene>
    <name evidence="1" type="ORF">RS86_00453</name>
</gene>
<dbReference type="PATRIC" id="fig|582680.6.peg.465"/>
<protein>
    <submittedName>
        <fullName evidence="1">Uncharacterized protein</fullName>
    </submittedName>
</protein>